<reference evidence="1 2" key="1">
    <citation type="submission" date="2023-07" db="EMBL/GenBank/DDBJ databases">
        <authorList>
            <person name="Peeters C."/>
        </authorList>
    </citation>
    <scope>NUCLEOTIDE SEQUENCE [LARGE SCALE GENOMIC DNA]</scope>
    <source>
        <strain evidence="1 2">LMG 18101</strain>
    </source>
</reference>
<dbReference type="EMBL" id="CATZLL010000011">
    <property type="protein sequence ID" value="CAJ0817756.1"/>
    <property type="molecule type" value="Genomic_DNA"/>
</dbReference>
<evidence type="ECO:0000313" key="2">
    <source>
        <dbReference type="Proteomes" id="UP001189757"/>
    </source>
</evidence>
<proteinExistence type="predicted"/>
<gene>
    <name evidence="1" type="ORF">LMG18101_03378</name>
</gene>
<comment type="caution">
    <text evidence="1">The sequence shown here is derived from an EMBL/GenBank/DDBJ whole genome shotgun (WGS) entry which is preliminary data.</text>
</comment>
<dbReference type="Proteomes" id="UP001189757">
    <property type="component" value="Unassembled WGS sequence"/>
</dbReference>
<organism evidence="1 2">
    <name type="scientific">Ralstonia flaminis</name>
    <dbReference type="NCBI Taxonomy" id="3058597"/>
    <lineage>
        <taxon>Bacteria</taxon>
        <taxon>Pseudomonadati</taxon>
        <taxon>Pseudomonadota</taxon>
        <taxon>Betaproteobacteria</taxon>
        <taxon>Burkholderiales</taxon>
        <taxon>Burkholderiaceae</taxon>
        <taxon>Ralstonia</taxon>
    </lineage>
</organism>
<name>A0ABN9JMD5_9RALS</name>
<sequence length="379" mass="38086">MVGQGVGIAIGAQDKFSWSQVGRTALSAGVTAGIGGGLADLARTSTGLTQTLLSSAAARVGVASAMTQGIGLVTGSQSSFNWRGVAAAAAGGQVGAELGGALDGKLGSGFAGSVAQGSITGFAGGMTTAALQGGRIAAVQVATDAFGNALGMSLADKMGSARSSQEEALQTSSAMEAERAARIRQMQDMAGVELAGSGAGLAYHPAFAAPPSVPVGATSDRSMESIVPTPQVVTRGVTADGRAFERWSSGATAYAVPSPVLGGQELPPLVANVPSGPQDVSMLNRLGQEAIGTVLGLAQTAANTVRLVNDQGWVLANGLSGGWLPTTLMHWRRSNAIQLWGKPSRQPLALGCVWQWAMYPLMRLGSAGAMLCSWTGSTS</sequence>
<accession>A0ABN9JMD5</accession>
<keyword evidence="2" id="KW-1185">Reference proteome</keyword>
<dbReference type="RefSeq" id="WP_316681679.1">
    <property type="nucleotide sequence ID" value="NZ_CATZLL010000011.1"/>
</dbReference>
<evidence type="ECO:0000313" key="1">
    <source>
        <dbReference type="EMBL" id="CAJ0817756.1"/>
    </source>
</evidence>
<protein>
    <submittedName>
        <fullName evidence="1">Uncharacterized protein</fullName>
    </submittedName>
</protein>